<evidence type="ECO:0000313" key="2">
    <source>
        <dbReference type="Proteomes" id="UP000054567"/>
    </source>
</evidence>
<reference evidence="1 2" key="1">
    <citation type="submission" date="2007-06" db="EMBL/GenBank/DDBJ databases">
        <title>The Genome Sequence of Coccidioides posadasii RMSCC_3488.</title>
        <authorList>
            <consortium name="Coccidioides Genome Resources Consortium"/>
            <consortium name="The Broad Institute Genome Sequencing Platform"/>
            <person name="Henn M.R."/>
            <person name="Sykes S."/>
            <person name="Young S."/>
            <person name="Jaffe D."/>
            <person name="Berlin A."/>
            <person name="Alvarez P."/>
            <person name="Butler J."/>
            <person name="Gnerre S."/>
            <person name="Grabherr M."/>
            <person name="Mauceli E."/>
            <person name="Brockman W."/>
            <person name="Kodira C."/>
            <person name="Alvarado L."/>
            <person name="Zeng Q."/>
            <person name="Crawford M."/>
            <person name="Antoine C."/>
            <person name="Devon K."/>
            <person name="Galgiani J."/>
            <person name="Orsborn K."/>
            <person name="Lewis M.L."/>
            <person name="Nusbaum C."/>
            <person name="Galagan J."/>
            <person name="Birren B."/>
        </authorList>
    </citation>
    <scope>NUCLEOTIDE SEQUENCE [LARGE SCALE GENOMIC DNA]</scope>
    <source>
        <strain evidence="1 2">RMSCC 3488</strain>
    </source>
</reference>
<protein>
    <submittedName>
        <fullName evidence="1">Uncharacterized protein</fullName>
    </submittedName>
</protein>
<evidence type="ECO:0000313" key="1">
    <source>
        <dbReference type="EMBL" id="KMM71277.1"/>
    </source>
</evidence>
<dbReference type="EMBL" id="DS268113">
    <property type="protein sequence ID" value="KMM71277.1"/>
    <property type="molecule type" value="Genomic_DNA"/>
</dbReference>
<gene>
    <name evidence="1" type="ORF">CPAG_07584</name>
</gene>
<name>A0A0J6IHH5_COCPO</name>
<proteinExistence type="predicted"/>
<reference evidence="2" key="2">
    <citation type="journal article" date="2009" name="Genome Res.">
        <title>Comparative genomic analyses of the human fungal pathogens Coccidioides and their relatives.</title>
        <authorList>
            <person name="Sharpton T.J."/>
            <person name="Stajich J.E."/>
            <person name="Rounsley S.D."/>
            <person name="Gardner M.J."/>
            <person name="Wortman J.R."/>
            <person name="Jordar V.S."/>
            <person name="Maiti R."/>
            <person name="Kodira C.D."/>
            <person name="Neafsey D.E."/>
            <person name="Zeng Q."/>
            <person name="Hung C.-Y."/>
            <person name="McMahan C."/>
            <person name="Muszewska A."/>
            <person name="Grynberg M."/>
            <person name="Mandel M.A."/>
            <person name="Kellner E.M."/>
            <person name="Barker B.M."/>
            <person name="Galgiani J.N."/>
            <person name="Orbach M.J."/>
            <person name="Kirkland T.N."/>
            <person name="Cole G.T."/>
            <person name="Henn M.R."/>
            <person name="Birren B.W."/>
            <person name="Taylor J.W."/>
        </authorList>
    </citation>
    <scope>NUCLEOTIDE SEQUENCE [LARGE SCALE GENOMIC DNA]</scope>
    <source>
        <strain evidence="2">RMSCC 3488</strain>
    </source>
</reference>
<sequence>MAFSNIYGDYEVRMPMTGLAEVYLERAAFLKIGSTPACITSLSAEARILCDLAGVPGVP</sequence>
<reference evidence="2" key="3">
    <citation type="journal article" date="2010" name="Genome Res.">
        <title>Population genomic sequencing of Coccidioides fungi reveals recent hybridization and transposon control.</title>
        <authorList>
            <person name="Neafsey D.E."/>
            <person name="Barker B.M."/>
            <person name="Sharpton T.J."/>
            <person name="Stajich J.E."/>
            <person name="Park D.J."/>
            <person name="Whiston E."/>
            <person name="Hung C.-Y."/>
            <person name="McMahan C."/>
            <person name="White J."/>
            <person name="Sykes S."/>
            <person name="Heiman D."/>
            <person name="Young S."/>
            <person name="Zeng Q."/>
            <person name="Abouelleil A."/>
            <person name="Aftuck L."/>
            <person name="Bessette D."/>
            <person name="Brown A."/>
            <person name="FitzGerald M."/>
            <person name="Lui A."/>
            <person name="Macdonald J.P."/>
            <person name="Priest M."/>
            <person name="Orbach M.J."/>
            <person name="Galgiani J.N."/>
            <person name="Kirkland T.N."/>
            <person name="Cole G.T."/>
            <person name="Birren B.W."/>
            <person name="Henn M.R."/>
            <person name="Taylor J.W."/>
            <person name="Rounsley S.D."/>
        </authorList>
    </citation>
    <scope>NUCLEOTIDE SEQUENCE [LARGE SCALE GENOMIC DNA]</scope>
    <source>
        <strain evidence="2">RMSCC 3488</strain>
    </source>
</reference>
<accession>A0A0J6IHH5</accession>
<dbReference type="VEuPathDB" id="FungiDB:CPAG_07584"/>
<dbReference type="AlphaFoldDB" id="A0A0J6IHH5"/>
<dbReference type="Proteomes" id="UP000054567">
    <property type="component" value="Unassembled WGS sequence"/>
</dbReference>
<organism evidence="1 2">
    <name type="scientific">Coccidioides posadasii RMSCC 3488</name>
    <dbReference type="NCBI Taxonomy" id="454284"/>
    <lineage>
        <taxon>Eukaryota</taxon>
        <taxon>Fungi</taxon>
        <taxon>Dikarya</taxon>
        <taxon>Ascomycota</taxon>
        <taxon>Pezizomycotina</taxon>
        <taxon>Eurotiomycetes</taxon>
        <taxon>Eurotiomycetidae</taxon>
        <taxon>Onygenales</taxon>
        <taxon>Onygenaceae</taxon>
        <taxon>Coccidioides</taxon>
    </lineage>
</organism>